<dbReference type="InterPro" id="IPR007504">
    <property type="entry name" value="H/ACA_rnp_Gar1/Naf1"/>
</dbReference>
<dbReference type="HOGENOM" id="CLU_165884_3_1_2"/>
<organism evidence="1 2">
    <name type="scientific">Halostagnicola larsenii XH-48</name>
    <dbReference type="NCBI Taxonomy" id="797299"/>
    <lineage>
        <taxon>Archaea</taxon>
        <taxon>Methanobacteriati</taxon>
        <taxon>Methanobacteriota</taxon>
        <taxon>Stenosarchaea group</taxon>
        <taxon>Halobacteria</taxon>
        <taxon>Halobacteriales</taxon>
        <taxon>Natrialbaceae</taxon>
        <taxon>Halostagnicola</taxon>
    </lineage>
</organism>
<keyword evidence="2" id="KW-1185">Reference proteome</keyword>
<dbReference type="STRING" id="797299.HALLA_12340"/>
<dbReference type="KEGG" id="hlr:HALLA_12340"/>
<dbReference type="GO" id="GO:0042254">
    <property type="term" value="P:ribosome biogenesis"/>
    <property type="evidence" value="ECO:0007669"/>
    <property type="project" value="InterPro"/>
</dbReference>
<dbReference type="InterPro" id="IPR009000">
    <property type="entry name" value="Transl_B-barrel_sf"/>
</dbReference>
<dbReference type="SUPFAM" id="SSF50447">
    <property type="entry name" value="Translation proteins"/>
    <property type="match status" value="1"/>
</dbReference>
<gene>
    <name evidence="1" type="ORF">HALLA_12340</name>
</gene>
<dbReference type="Pfam" id="PF04410">
    <property type="entry name" value="Gar1"/>
    <property type="match status" value="1"/>
</dbReference>
<proteinExistence type="predicted"/>
<evidence type="ECO:0000313" key="1">
    <source>
        <dbReference type="EMBL" id="AHF99455.1"/>
    </source>
</evidence>
<dbReference type="NCBIfam" id="NF009628">
    <property type="entry name" value="PRK13149.1-2"/>
    <property type="match status" value="1"/>
</dbReference>
<dbReference type="GeneID" id="25145229"/>
<dbReference type="RefSeq" id="WP_049952702.1">
    <property type="nucleotide sequence ID" value="NZ_CP007055.1"/>
</dbReference>
<dbReference type="InterPro" id="IPR038664">
    <property type="entry name" value="Gar1/Naf1_Cbf5-bd_sf"/>
</dbReference>
<sequence length="85" mass="9039">MQRVGQVVRISQGLVILKSDAESSGATGDRDDVDDAIGTMVLDDSLSNVGRVVDVFGPVDRPYYAVTTDDGVHQPSLVGTTLYAR</sequence>
<reference evidence="1 2" key="1">
    <citation type="submission" date="2014-01" db="EMBL/GenBank/DDBJ databases">
        <authorList>
            <consortium name="DOE Joint Genome Institute"/>
            <person name="Anderson I."/>
            <person name="Huntemann M."/>
            <person name="Han J."/>
            <person name="Chen A."/>
            <person name="Kyrpides N."/>
            <person name="Mavromatis K."/>
            <person name="Markowitz V."/>
            <person name="Palaniappan K."/>
            <person name="Ivanova N."/>
            <person name="Schaumberg A."/>
            <person name="Pati A."/>
            <person name="Liolios K."/>
            <person name="Nordberg H.P."/>
            <person name="Cantor M.N."/>
            <person name="Hua S.X."/>
            <person name="Woyke T."/>
        </authorList>
    </citation>
    <scope>NUCLEOTIDE SEQUENCE [LARGE SCALE GENOMIC DNA]</scope>
    <source>
        <strain evidence="1 2">XH-48</strain>
    </source>
</reference>
<name>W0JL33_9EURY</name>
<dbReference type="PATRIC" id="fig|797299.3.peg.1487"/>
<dbReference type="EMBL" id="CP007055">
    <property type="protein sequence ID" value="AHF99455.1"/>
    <property type="molecule type" value="Genomic_DNA"/>
</dbReference>
<dbReference type="GO" id="GO:0001522">
    <property type="term" value="P:pseudouridine synthesis"/>
    <property type="evidence" value="ECO:0007669"/>
    <property type="project" value="InterPro"/>
</dbReference>
<protein>
    <submittedName>
        <fullName evidence="1">H/ACA RNA-protein complex protein Gar1</fullName>
    </submittedName>
</protein>
<dbReference type="Gene3D" id="2.40.10.230">
    <property type="entry name" value="Probable tRNA pseudouridine synthase domain"/>
    <property type="match status" value="1"/>
</dbReference>
<dbReference type="eggNOG" id="arCOG02466">
    <property type="taxonomic scope" value="Archaea"/>
</dbReference>
<dbReference type="AlphaFoldDB" id="W0JL33"/>
<dbReference type="Proteomes" id="UP000019024">
    <property type="component" value="Chromosome"/>
</dbReference>
<dbReference type="OrthoDB" id="60264at2157"/>
<evidence type="ECO:0000313" key="2">
    <source>
        <dbReference type="Proteomes" id="UP000019024"/>
    </source>
</evidence>
<accession>W0JL33</accession>